<evidence type="ECO:0000313" key="2">
    <source>
        <dbReference type="EMBL" id="WET44585.1"/>
    </source>
</evidence>
<evidence type="ECO:0000313" key="3">
    <source>
        <dbReference type="Proteomes" id="UP001220238"/>
    </source>
</evidence>
<evidence type="ECO:0000256" key="1">
    <source>
        <dbReference type="SAM" id="MobiDB-lite"/>
    </source>
</evidence>
<evidence type="ECO:0008006" key="4">
    <source>
        <dbReference type="Google" id="ProtNLM"/>
    </source>
</evidence>
<proteinExistence type="predicted"/>
<dbReference type="EMBL" id="CP120206">
    <property type="protein sequence ID" value="WET44585.1"/>
    <property type="molecule type" value="Genomic_DNA"/>
</dbReference>
<reference evidence="2" key="1">
    <citation type="submission" date="2023-03" db="EMBL/GenBank/DDBJ databases">
        <title>Corynebacterium amycolatum SB-1.</title>
        <authorList>
            <person name="Jo H."/>
        </authorList>
    </citation>
    <scope>NUCLEOTIDE SEQUENCE</scope>
    <source>
        <strain evidence="2">SB-1</strain>
    </source>
</reference>
<dbReference type="GeneID" id="92767554"/>
<dbReference type="RefSeq" id="WP_038627672.1">
    <property type="nucleotide sequence ID" value="NZ_CP046975.1"/>
</dbReference>
<feature type="compositionally biased region" description="Low complexity" evidence="1">
    <location>
        <begin position="38"/>
        <end position="51"/>
    </location>
</feature>
<organism evidence="2 3">
    <name type="scientific">Corynebacterium amycolatum</name>
    <dbReference type="NCBI Taxonomy" id="43765"/>
    <lineage>
        <taxon>Bacteria</taxon>
        <taxon>Bacillati</taxon>
        <taxon>Actinomycetota</taxon>
        <taxon>Actinomycetes</taxon>
        <taxon>Mycobacteriales</taxon>
        <taxon>Corynebacteriaceae</taxon>
        <taxon>Corynebacterium</taxon>
    </lineage>
</organism>
<sequence length="193" mass="20089">MHSLLKSAQTAGAVIATSSLFLVGACSSNPEPSPAPTIPSTSPAAESPETPGSTSGFMGTSALPESIQNFTPDAIKEAIGSCAESDDSKPVIFGSESVHGFTCVMAVGDGGTAMLSTAEDPATVERINEKAESVENYVPYELPGKHAFSGINKGSPFVMVIDEANRIYQEFVFANISAEAAQPLIDQIIQDFQ</sequence>
<dbReference type="Proteomes" id="UP001220238">
    <property type="component" value="Chromosome"/>
</dbReference>
<feature type="region of interest" description="Disordered" evidence="1">
    <location>
        <begin position="28"/>
        <end position="63"/>
    </location>
</feature>
<protein>
    <recommendedName>
        <fullName evidence="4">DUF3558 domain-containing protein</fullName>
    </recommendedName>
</protein>
<dbReference type="AlphaFoldDB" id="A0AB38XX86"/>
<name>A0AB38XX86_CORAY</name>
<gene>
    <name evidence="2" type="ORF">P2W56_03895</name>
</gene>
<dbReference type="PROSITE" id="PS51257">
    <property type="entry name" value="PROKAR_LIPOPROTEIN"/>
    <property type="match status" value="1"/>
</dbReference>
<accession>A0AB38XX86</accession>